<sequence>MNSDFSEIMRQLREQYGAQLAHMPLPEGVPEHVAELVSQGDVEGLILMIKLSWMFGAQAGHAAAHHTQVLRPRNVVQA</sequence>
<dbReference type="Proteomes" id="UP000569951">
    <property type="component" value="Unassembled WGS sequence"/>
</dbReference>
<proteinExistence type="predicted"/>
<reference evidence="1 2" key="1">
    <citation type="submission" date="2020-08" db="EMBL/GenBank/DDBJ databases">
        <title>Genomic Encyclopedia of Type Strains, Phase IV (KMG-IV): sequencing the most valuable type-strain genomes for metagenomic binning, comparative biology and taxonomic classification.</title>
        <authorList>
            <person name="Goeker M."/>
        </authorList>
    </citation>
    <scope>NUCLEOTIDE SEQUENCE [LARGE SCALE GENOMIC DNA]</scope>
    <source>
        <strain evidence="1 2">DSM 21458</strain>
    </source>
</reference>
<evidence type="ECO:0000313" key="1">
    <source>
        <dbReference type="EMBL" id="MBB6099807.1"/>
    </source>
</evidence>
<evidence type="ECO:0000313" key="2">
    <source>
        <dbReference type="Proteomes" id="UP000569951"/>
    </source>
</evidence>
<protein>
    <submittedName>
        <fullName evidence="1">Uncharacterized protein</fullName>
    </submittedName>
</protein>
<keyword evidence="2" id="KW-1185">Reference proteome</keyword>
<dbReference type="EMBL" id="JACHHG010000015">
    <property type="protein sequence ID" value="MBB6099807.1"/>
    <property type="molecule type" value="Genomic_DNA"/>
</dbReference>
<organism evidence="1 2">
    <name type="scientific">Deinobacterium chartae</name>
    <dbReference type="NCBI Taxonomy" id="521158"/>
    <lineage>
        <taxon>Bacteria</taxon>
        <taxon>Thermotogati</taxon>
        <taxon>Deinococcota</taxon>
        <taxon>Deinococci</taxon>
        <taxon>Deinococcales</taxon>
        <taxon>Deinococcaceae</taxon>
        <taxon>Deinobacterium</taxon>
    </lineage>
</organism>
<gene>
    <name evidence="1" type="ORF">HNR42_003265</name>
</gene>
<accession>A0A841I299</accession>
<name>A0A841I299_9DEIO</name>
<comment type="caution">
    <text evidence="1">The sequence shown here is derived from an EMBL/GenBank/DDBJ whole genome shotgun (WGS) entry which is preliminary data.</text>
</comment>
<dbReference type="RefSeq" id="WP_183988543.1">
    <property type="nucleotide sequence ID" value="NZ_JACHHG010000015.1"/>
</dbReference>
<dbReference type="AlphaFoldDB" id="A0A841I299"/>